<organism evidence="2 3">
    <name type="scientific">Acropora cervicornis</name>
    <name type="common">Staghorn coral</name>
    <dbReference type="NCBI Taxonomy" id="6130"/>
    <lineage>
        <taxon>Eukaryota</taxon>
        <taxon>Metazoa</taxon>
        <taxon>Cnidaria</taxon>
        <taxon>Anthozoa</taxon>
        <taxon>Hexacorallia</taxon>
        <taxon>Scleractinia</taxon>
        <taxon>Astrocoeniina</taxon>
        <taxon>Acroporidae</taxon>
        <taxon>Acropora</taxon>
    </lineage>
</organism>
<gene>
    <name evidence="2" type="ORF">P5673_019022</name>
</gene>
<name>A0AAD9QCE1_ACRCE</name>
<evidence type="ECO:0000256" key="1">
    <source>
        <dbReference type="SAM" id="MobiDB-lite"/>
    </source>
</evidence>
<comment type="caution">
    <text evidence="2">The sequence shown here is derived from an EMBL/GenBank/DDBJ whole genome shotgun (WGS) entry which is preliminary data.</text>
</comment>
<evidence type="ECO:0000313" key="2">
    <source>
        <dbReference type="EMBL" id="KAK2558807.1"/>
    </source>
</evidence>
<keyword evidence="3" id="KW-1185">Reference proteome</keyword>
<sequence>MCQETERCHMGQDEGLLGGRAEGQIPPTMYQVYTDKVKVTRAVEKQRHTLIEDPLGDNDSDDSITEPPPAKRVSRSQIDAFDINKYAICQQDKTMLTKNKGARSREPLRLNMTATGSASLLKAAQIQDDRRLLLQIHGQDTIAIEIKYHKSCYVQYVRAGALAKLEEQNCEDEDITSESYNRAFSNIREYVNNTVLKERKAVKMSELLERYIRKLSQEGVNAPSYRSSKLKNRLITSFGSRLSYRQPLDRSQSEIVYSSHVTTGEVVETVVNTSGDQWADEEGIEEVTTEAKEDEKYLHIYHTAKIIRRLVMEMKPVMTWPPTEDNLDCGDTVVPDLLYNMFAWICSSDAECSNKRVCGVSAEVRRLVLSLAQDLIHCVSRGRIKTPKHVTLPLTVKSLTGNAELVTILNRFGHALSYSQIEELETALAEKEIAKEQHGIIVPSACSMGVPAVFCWDNNDLLEETLSGKGTTHCTNGIVIQRKPLTCAPPPEMAAHELRPKRSRTLTYIPTDVLPFHSGPRQGPSPFDIGVHDVITSNPDISAYARSIDFGWMLCRQPIEDNLFPFAIDQSQIVFEALQRLQWIEFKSWLQDNGHPTNYITLTNAKEDNRLHKETGKSRIKRDEDDVRKVMEVVSNWTNPFEPSEELASLSSGCVVTETIKSDLLAAKEKGTEALTAFVEDRLLSDSLGFFDPLPKLRLGTFRDAQKKMTVSKEGRAVILRTDRNLFARLLVIGQSRQMDLRQLLVNELGPLPWSLALFDGALVKTNKATLPKLLEDGVESLQCLPAQTTAVIIDAMAMLQTLNKIPERFSQLAEMIFKRILMQVGGARRVDFVGDQYPNISIKNIERERRSNSGQLAVATASSQQLCPRQWKKYLSCGRNKVCLLKFLSEEWSKQEYAERIGSRVMYVTHGNHCTKLVAIDGRMTATDERELYTDQEEADTRMFLHASHASSLGHQRVAIVSSDTDVEVLACHHQSAIPAELTLISGTRSRSRLISVPQLCEKLGASICEVLPSLHALTGCDTVSSFAGKGKKRAFAMVRDSQVMNESVQVLGENLPLSELSIIKLEEVVCRLYNDNQCKLVNDLRYKMFCKGKNVQSHQLPPTSAALHYHLKRANYQAFLWKKALQQRTDQEPVNHGWQLKEGRLEIVWTDLAPAPQAVMELICCGCRSNCQTRRCSCAGNSLPCTEACTCSEECTNSATNLEDGDDDVDDDDQDEDE</sequence>
<dbReference type="PANTHER" id="PTHR46704">
    <property type="entry name" value="CXC DOMAIN-CONTAINING PROTEIN-RELATED"/>
    <property type="match status" value="1"/>
</dbReference>
<protein>
    <recommendedName>
        <fullName evidence="4">Tesmin/TSO1-like CXC domain-containing protein</fullName>
    </recommendedName>
</protein>
<reference evidence="2" key="1">
    <citation type="journal article" date="2023" name="G3 (Bethesda)">
        <title>Whole genome assembly and annotation of the endangered Caribbean coral Acropora cervicornis.</title>
        <authorList>
            <person name="Selwyn J.D."/>
            <person name="Vollmer S.V."/>
        </authorList>
    </citation>
    <scope>NUCLEOTIDE SEQUENCE</scope>
    <source>
        <strain evidence="2">K2</strain>
    </source>
</reference>
<dbReference type="AlphaFoldDB" id="A0AAD9QCE1"/>
<dbReference type="PANTHER" id="PTHR46704:SF9">
    <property type="entry name" value="BHLH DOMAIN-CONTAINING PROTEIN"/>
    <property type="match status" value="1"/>
</dbReference>
<evidence type="ECO:0008006" key="4">
    <source>
        <dbReference type="Google" id="ProtNLM"/>
    </source>
</evidence>
<reference evidence="2" key="2">
    <citation type="journal article" date="2023" name="Science">
        <title>Genomic signatures of disease resistance in endangered staghorn corals.</title>
        <authorList>
            <person name="Vollmer S.V."/>
            <person name="Selwyn J.D."/>
            <person name="Despard B.A."/>
            <person name="Roesel C.L."/>
        </authorList>
    </citation>
    <scope>NUCLEOTIDE SEQUENCE</scope>
    <source>
        <strain evidence="2">K2</strain>
    </source>
</reference>
<dbReference type="EMBL" id="JARQWQ010000043">
    <property type="protein sequence ID" value="KAK2558807.1"/>
    <property type="molecule type" value="Genomic_DNA"/>
</dbReference>
<feature type="region of interest" description="Disordered" evidence="1">
    <location>
        <begin position="1"/>
        <end position="23"/>
    </location>
</feature>
<feature type="compositionally biased region" description="Acidic residues" evidence="1">
    <location>
        <begin position="54"/>
        <end position="64"/>
    </location>
</feature>
<feature type="region of interest" description="Disordered" evidence="1">
    <location>
        <begin position="48"/>
        <end position="75"/>
    </location>
</feature>
<accession>A0AAD9QCE1</accession>
<feature type="compositionally biased region" description="Basic and acidic residues" evidence="1">
    <location>
        <begin position="1"/>
        <end position="12"/>
    </location>
</feature>
<proteinExistence type="predicted"/>
<evidence type="ECO:0000313" key="3">
    <source>
        <dbReference type="Proteomes" id="UP001249851"/>
    </source>
</evidence>
<dbReference type="Proteomes" id="UP001249851">
    <property type="component" value="Unassembled WGS sequence"/>
</dbReference>